<evidence type="ECO:0000256" key="1">
    <source>
        <dbReference type="ARBA" id="ARBA00022723"/>
    </source>
</evidence>
<dbReference type="SMART" id="SM00980">
    <property type="entry name" value="THAP"/>
    <property type="match status" value="1"/>
</dbReference>
<dbReference type="PROSITE" id="PS00028">
    <property type="entry name" value="ZINC_FINGER_C2H2_1"/>
    <property type="match status" value="4"/>
</dbReference>
<protein>
    <submittedName>
        <fullName evidence="10">Uncharacterized protein</fullName>
    </submittedName>
</protein>
<dbReference type="SUPFAM" id="SSF57716">
    <property type="entry name" value="Glucocorticoid receptor-like (DNA-binding domain)"/>
    <property type="match status" value="1"/>
</dbReference>
<accession>A0A9P0K6G7</accession>
<evidence type="ECO:0000256" key="6">
    <source>
        <dbReference type="PROSITE-ProRule" id="PRU00309"/>
    </source>
</evidence>
<feature type="compositionally biased region" description="Basic and acidic residues" evidence="7">
    <location>
        <begin position="110"/>
        <end position="120"/>
    </location>
</feature>
<gene>
    <name evidence="10" type="ORF">ACAOBT_LOCUS7773</name>
</gene>
<feature type="compositionally biased region" description="Polar residues" evidence="7">
    <location>
        <begin position="92"/>
        <end position="107"/>
    </location>
</feature>
<keyword evidence="11" id="KW-1185">Reference proteome</keyword>
<name>A0A9P0K6G7_ACAOB</name>
<dbReference type="PROSITE" id="PS50950">
    <property type="entry name" value="ZF_THAP"/>
    <property type="match status" value="1"/>
</dbReference>
<dbReference type="EMBL" id="CAKOFQ010006751">
    <property type="protein sequence ID" value="CAH1968313.1"/>
    <property type="molecule type" value="Genomic_DNA"/>
</dbReference>
<dbReference type="PANTHER" id="PTHR46600">
    <property type="entry name" value="THAP DOMAIN-CONTAINING"/>
    <property type="match status" value="1"/>
</dbReference>
<keyword evidence="1" id="KW-0479">Metal-binding</keyword>
<evidence type="ECO:0000256" key="2">
    <source>
        <dbReference type="ARBA" id="ARBA00022771"/>
    </source>
</evidence>
<dbReference type="OrthoDB" id="7331812at2759"/>
<dbReference type="InterPro" id="IPR006612">
    <property type="entry name" value="THAP_Znf"/>
</dbReference>
<evidence type="ECO:0000259" key="9">
    <source>
        <dbReference type="PROSITE" id="PS50950"/>
    </source>
</evidence>
<evidence type="ECO:0000256" key="3">
    <source>
        <dbReference type="ARBA" id="ARBA00022833"/>
    </source>
</evidence>
<dbReference type="Gene3D" id="3.30.160.60">
    <property type="entry name" value="Classic Zinc Finger"/>
    <property type="match status" value="3"/>
</dbReference>
<dbReference type="PROSITE" id="PS50157">
    <property type="entry name" value="ZINC_FINGER_C2H2_2"/>
    <property type="match status" value="1"/>
</dbReference>
<dbReference type="SMART" id="SM00692">
    <property type="entry name" value="DM3"/>
    <property type="match status" value="1"/>
</dbReference>
<sequence length="693" mass="79427">MRCAVVGCNSDNQSKRNPCKDIKFHSFPQDPNLSKKWLYLTKRKDKVNVKSARVCSKHFCESAYKVNLKHTFLGYTPKSYRALKDDAIPTENLPNSHQSSPGPSTSIAGEKQKSAYEKRQRAQFIQDMTKDSIKSDPDNATACIKTEEKTEAIELQANEIKLEDDLDNATLEITEGLIAKSEYDDRSMDVIPDMIYNGINNDYIKEEDGPKFTPVDYEMPMNTDNGQNVDFSWLHSQSNIEGESHISAKIETMTEMKFVKVEIKTEHPENYSDAFAVYQSSLNISNSYNVDETVLNSIKSDPDNATACIKTEAIELQPNEIKLEDDLDNATLEITEGLIAKSEYDDRSMDLIPDMIYNGMNNDYIKEEDGPKFTPVDYEMPMNTDNGQNLDFTRLHSQSNIDGESSVAGKQHRVACNKATGELFSCYNCEHTACCKDHLVEHMEEHKQHAHSISSTSCNSSSSFKCIYCSSSFKTKRTLDEHIVKKHPTFKSTISSKLHECTFCSYKTTKKDMFSNHMSKQHPDNVHMLTCKYCNAIYSSKSDLDYHIDKKHPEFKHCTYESGQYKCNYCNAVYLSKRGMNVHIGKKHNELTFILSESTSRSELCVCKHCNATFSRKWTRDNHILRKHPEFISSTSCKVLECTYCSFKTAIKDTFHRHMLRHKLNTCKHCNESFQTDMMLNTHIFQKHDIPFK</sequence>
<feature type="domain" description="C2H2-type" evidence="8">
    <location>
        <begin position="464"/>
        <end position="492"/>
    </location>
</feature>
<dbReference type="SMART" id="SM00355">
    <property type="entry name" value="ZnF_C2H2"/>
    <property type="match status" value="8"/>
</dbReference>
<dbReference type="InterPro" id="IPR026516">
    <property type="entry name" value="THAP1/10"/>
</dbReference>
<reference evidence="10" key="1">
    <citation type="submission" date="2022-03" db="EMBL/GenBank/DDBJ databases">
        <authorList>
            <person name="Sayadi A."/>
        </authorList>
    </citation>
    <scope>NUCLEOTIDE SEQUENCE</scope>
</reference>
<dbReference type="GO" id="GO:0008270">
    <property type="term" value="F:zinc ion binding"/>
    <property type="evidence" value="ECO:0007669"/>
    <property type="project" value="UniProtKB-KW"/>
</dbReference>
<proteinExistence type="predicted"/>
<evidence type="ECO:0000259" key="8">
    <source>
        <dbReference type="PROSITE" id="PS50157"/>
    </source>
</evidence>
<dbReference type="AlphaFoldDB" id="A0A9P0K6G7"/>
<dbReference type="PANTHER" id="PTHR46600:SF11">
    <property type="entry name" value="THAP DOMAIN-CONTAINING PROTEIN 10"/>
    <property type="match status" value="1"/>
</dbReference>
<keyword evidence="4 6" id="KW-0238">DNA-binding</keyword>
<feature type="domain" description="THAP-type" evidence="9">
    <location>
        <begin position="1"/>
        <end position="92"/>
    </location>
</feature>
<organism evidence="10 11">
    <name type="scientific">Acanthoscelides obtectus</name>
    <name type="common">Bean weevil</name>
    <name type="synonym">Bruchus obtectus</name>
    <dbReference type="NCBI Taxonomy" id="200917"/>
    <lineage>
        <taxon>Eukaryota</taxon>
        <taxon>Metazoa</taxon>
        <taxon>Ecdysozoa</taxon>
        <taxon>Arthropoda</taxon>
        <taxon>Hexapoda</taxon>
        <taxon>Insecta</taxon>
        <taxon>Pterygota</taxon>
        <taxon>Neoptera</taxon>
        <taxon>Endopterygota</taxon>
        <taxon>Coleoptera</taxon>
        <taxon>Polyphaga</taxon>
        <taxon>Cucujiformia</taxon>
        <taxon>Chrysomeloidea</taxon>
        <taxon>Chrysomelidae</taxon>
        <taxon>Bruchinae</taxon>
        <taxon>Bruchini</taxon>
        <taxon>Acanthoscelides</taxon>
    </lineage>
</organism>
<dbReference type="GO" id="GO:0043565">
    <property type="term" value="F:sequence-specific DNA binding"/>
    <property type="evidence" value="ECO:0007669"/>
    <property type="project" value="InterPro"/>
</dbReference>
<evidence type="ECO:0000313" key="10">
    <source>
        <dbReference type="EMBL" id="CAH1968313.1"/>
    </source>
</evidence>
<keyword evidence="3" id="KW-0862">Zinc</keyword>
<evidence type="ECO:0000256" key="5">
    <source>
        <dbReference type="PROSITE-ProRule" id="PRU00042"/>
    </source>
</evidence>
<dbReference type="Proteomes" id="UP001152888">
    <property type="component" value="Unassembled WGS sequence"/>
</dbReference>
<evidence type="ECO:0000256" key="4">
    <source>
        <dbReference type="ARBA" id="ARBA00023125"/>
    </source>
</evidence>
<dbReference type="Pfam" id="PF05485">
    <property type="entry name" value="THAP"/>
    <property type="match status" value="1"/>
</dbReference>
<evidence type="ECO:0000256" key="7">
    <source>
        <dbReference type="SAM" id="MobiDB-lite"/>
    </source>
</evidence>
<feature type="region of interest" description="Disordered" evidence="7">
    <location>
        <begin position="89"/>
        <end position="120"/>
    </location>
</feature>
<dbReference type="InterPro" id="IPR013087">
    <property type="entry name" value="Znf_C2H2_type"/>
</dbReference>
<comment type="caution">
    <text evidence="10">The sequence shown here is derived from an EMBL/GenBank/DDBJ whole genome shotgun (WGS) entry which is preliminary data.</text>
</comment>
<evidence type="ECO:0000313" key="11">
    <source>
        <dbReference type="Proteomes" id="UP001152888"/>
    </source>
</evidence>
<keyword evidence="2 5" id="KW-0863">Zinc-finger</keyword>